<dbReference type="AlphaFoldDB" id="A0A8D9BPW9"/>
<keyword evidence="1" id="KW-1133">Transmembrane helix</keyword>
<sequence length="141" mass="16377">MIVSLLSFSKSFFTFSFLFTPIIFLISKTIQSRSSSKRLNITSSSSFLFLILLPLFLLLLLLSPPRSPSPPPSAFIFLPKYKFISLLEKKEVEVFKKLFTQFMKQEIGINDSERDGLERGERREKGRWEMAIREGEENCKK</sequence>
<keyword evidence="1" id="KW-0472">Membrane</keyword>
<organism evidence="2">
    <name type="scientific">Cacopsylla melanoneura</name>
    <dbReference type="NCBI Taxonomy" id="428564"/>
    <lineage>
        <taxon>Eukaryota</taxon>
        <taxon>Metazoa</taxon>
        <taxon>Ecdysozoa</taxon>
        <taxon>Arthropoda</taxon>
        <taxon>Hexapoda</taxon>
        <taxon>Insecta</taxon>
        <taxon>Pterygota</taxon>
        <taxon>Neoptera</taxon>
        <taxon>Paraneoptera</taxon>
        <taxon>Hemiptera</taxon>
        <taxon>Sternorrhyncha</taxon>
        <taxon>Psylloidea</taxon>
        <taxon>Psyllidae</taxon>
        <taxon>Psyllinae</taxon>
        <taxon>Cacopsylla</taxon>
    </lineage>
</organism>
<keyword evidence="1" id="KW-0812">Transmembrane</keyword>
<feature type="transmembrane region" description="Helical" evidence="1">
    <location>
        <begin position="39"/>
        <end position="62"/>
    </location>
</feature>
<dbReference type="EMBL" id="HBUF01664947">
    <property type="protein sequence ID" value="CAG6789439.1"/>
    <property type="molecule type" value="Transcribed_RNA"/>
</dbReference>
<accession>A0A8D9BPW9</accession>
<evidence type="ECO:0000256" key="1">
    <source>
        <dbReference type="SAM" id="Phobius"/>
    </source>
</evidence>
<reference evidence="2" key="1">
    <citation type="submission" date="2021-05" db="EMBL/GenBank/DDBJ databases">
        <authorList>
            <person name="Alioto T."/>
            <person name="Alioto T."/>
            <person name="Gomez Garrido J."/>
        </authorList>
    </citation>
    <scope>NUCLEOTIDE SEQUENCE</scope>
</reference>
<evidence type="ECO:0000313" key="2">
    <source>
        <dbReference type="EMBL" id="CAG6789439.1"/>
    </source>
</evidence>
<name>A0A8D9BPW9_9HEMI</name>
<proteinExistence type="predicted"/>
<feature type="transmembrane region" description="Helical" evidence="1">
    <location>
        <begin position="6"/>
        <end position="27"/>
    </location>
</feature>
<protein>
    <submittedName>
        <fullName evidence="2">Uncharacterized protein</fullName>
    </submittedName>
</protein>